<dbReference type="Pfam" id="PF06083">
    <property type="entry name" value="IL17"/>
    <property type="match status" value="1"/>
</dbReference>
<dbReference type="SUPFAM" id="SSF57501">
    <property type="entry name" value="Cystine-knot cytokines"/>
    <property type="match status" value="1"/>
</dbReference>
<dbReference type="GO" id="GO:0005576">
    <property type="term" value="C:extracellular region"/>
    <property type="evidence" value="ECO:0007669"/>
    <property type="project" value="UniProtKB-SubCell"/>
</dbReference>
<proteinExistence type="inferred from homology"/>
<sequence length="156" mass="18117">MAYVFCILDIIEYVNCSIQRNESVLMAEANYTMNVFKKQSCRASYTSNATFSMISTHNWFGLRHYSRRAKCSWGYRNNTDMSRIPETLVEAFCIQPYCGRSTHSSRCRADCLCQEVYRLVKVVRKDAPFEEDWQALTVGCTCMCDTLTNMHVMPIH</sequence>
<protein>
    <submittedName>
        <fullName evidence="5">Uncharacterized protein</fullName>
    </submittedName>
</protein>
<evidence type="ECO:0000313" key="6">
    <source>
        <dbReference type="Proteomes" id="UP001186944"/>
    </source>
</evidence>
<comment type="similarity">
    <text evidence="2">Belongs to the IL-17 family.</text>
</comment>
<evidence type="ECO:0000256" key="3">
    <source>
        <dbReference type="ARBA" id="ARBA00022525"/>
    </source>
</evidence>
<evidence type="ECO:0000256" key="1">
    <source>
        <dbReference type="ARBA" id="ARBA00004613"/>
    </source>
</evidence>
<accession>A0AA89BIZ4</accession>
<comment type="subcellular location">
    <subcellularLocation>
        <location evidence="1">Secreted</location>
    </subcellularLocation>
</comment>
<organism evidence="5 6">
    <name type="scientific">Pinctada imbricata</name>
    <name type="common">Atlantic pearl-oyster</name>
    <name type="synonym">Pinctada martensii</name>
    <dbReference type="NCBI Taxonomy" id="66713"/>
    <lineage>
        <taxon>Eukaryota</taxon>
        <taxon>Metazoa</taxon>
        <taxon>Spiralia</taxon>
        <taxon>Lophotrochozoa</taxon>
        <taxon>Mollusca</taxon>
        <taxon>Bivalvia</taxon>
        <taxon>Autobranchia</taxon>
        <taxon>Pteriomorphia</taxon>
        <taxon>Pterioida</taxon>
        <taxon>Pterioidea</taxon>
        <taxon>Pteriidae</taxon>
        <taxon>Pinctada</taxon>
    </lineage>
</organism>
<gene>
    <name evidence="5" type="ORF">FSP39_007104</name>
</gene>
<evidence type="ECO:0000256" key="2">
    <source>
        <dbReference type="ARBA" id="ARBA00007236"/>
    </source>
</evidence>
<dbReference type="EMBL" id="VSWD01000013">
    <property type="protein sequence ID" value="KAK3084036.1"/>
    <property type="molecule type" value="Genomic_DNA"/>
</dbReference>
<dbReference type="Gene3D" id="2.10.90.10">
    <property type="entry name" value="Cystine-knot cytokines"/>
    <property type="match status" value="1"/>
</dbReference>
<keyword evidence="3" id="KW-0964">Secreted</keyword>
<name>A0AA89BIZ4_PINIB</name>
<dbReference type="AlphaFoldDB" id="A0AA89BIZ4"/>
<dbReference type="InterPro" id="IPR029034">
    <property type="entry name" value="Cystine-knot_cytokine"/>
</dbReference>
<keyword evidence="6" id="KW-1185">Reference proteome</keyword>
<dbReference type="InterPro" id="IPR010345">
    <property type="entry name" value="IL-17_fam"/>
</dbReference>
<evidence type="ECO:0000313" key="5">
    <source>
        <dbReference type="EMBL" id="KAK3084036.1"/>
    </source>
</evidence>
<evidence type="ECO:0000256" key="4">
    <source>
        <dbReference type="ARBA" id="ARBA00022729"/>
    </source>
</evidence>
<reference evidence="5" key="1">
    <citation type="submission" date="2019-08" db="EMBL/GenBank/DDBJ databases">
        <title>The improved chromosome-level genome for the pearl oyster Pinctada fucata martensii using PacBio sequencing and Hi-C.</title>
        <authorList>
            <person name="Zheng Z."/>
        </authorList>
    </citation>
    <scope>NUCLEOTIDE SEQUENCE</scope>
    <source>
        <strain evidence="5">ZZ-2019</strain>
        <tissue evidence="5">Adductor muscle</tissue>
    </source>
</reference>
<comment type="caution">
    <text evidence="5">The sequence shown here is derived from an EMBL/GenBank/DDBJ whole genome shotgun (WGS) entry which is preliminary data.</text>
</comment>
<dbReference type="Proteomes" id="UP001186944">
    <property type="component" value="Unassembled WGS sequence"/>
</dbReference>
<keyword evidence="4" id="KW-0732">Signal</keyword>
<dbReference type="GO" id="GO:0005125">
    <property type="term" value="F:cytokine activity"/>
    <property type="evidence" value="ECO:0007669"/>
    <property type="project" value="InterPro"/>
</dbReference>